<dbReference type="PANTHER" id="PTHR42924:SF3">
    <property type="entry name" value="POLYMERASE_HISTIDINOL PHOSPHATASE N-TERMINAL DOMAIN-CONTAINING PROTEIN"/>
    <property type="match status" value="1"/>
</dbReference>
<dbReference type="RefSeq" id="WP_092365030.1">
    <property type="nucleotide sequence ID" value="NZ_FOIM01000015.1"/>
</dbReference>
<dbReference type="Gene3D" id="3.20.20.140">
    <property type="entry name" value="Metal-dependent hydrolases"/>
    <property type="match status" value="1"/>
</dbReference>
<protein>
    <recommendedName>
        <fullName evidence="1">Polymerase/histidinol phosphatase N-terminal domain-containing protein</fullName>
    </recommendedName>
</protein>
<dbReference type="GO" id="GO:0035312">
    <property type="term" value="F:5'-3' DNA exonuclease activity"/>
    <property type="evidence" value="ECO:0007669"/>
    <property type="project" value="TreeGrafter"/>
</dbReference>
<sequence>MKHSFFEYRGMWLKGNVHSHTTVSDGVCEPARQIRDYRDRGYDFLAVTDHNIMDSFQQELEGICLIPGWERDITYSKTKCVHLVGLSGRPAGEQKAFSMERPDPSEVTVQQLTDSMRADGQFVVLAHPVFSRMEAEEISGLTGYQAIEVFNMGCERICHAGRADVYWDMLLREGRRVLGIACDDTHGKTQKSDRFGGWISVNAREKSGPAIMEAVGDGNFYSTMGPEIYDWGIEDGAIYVCCSPVKEIHFVTYPPRGAAHYAGENMMTGDRYELKGAEAYVRVECVDAFGNTAWTNPAFAEALGGEGTDRG</sequence>
<dbReference type="InterPro" id="IPR052018">
    <property type="entry name" value="PHP_domain"/>
</dbReference>
<keyword evidence="3" id="KW-1185">Reference proteome</keyword>
<accession>A0A1I0H859</accession>
<proteinExistence type="predicted"/>
<dbReference type="STRING" id="460384.SAMN05216313_1151"/>
<dbReference type="SMART" id="SM00481">
    <property type="entry name" value="POLIIIAc"/>
    <property type="match status" value="1"/>
</dbReference>
<dbReference type="InterPro" id="IPR003141">
    <property type="entry name" value="Pol/His_phosphatase_N"/>
</dbReference>
<name>A0A1I0H859_9FIRM</name>
<dbReference type="PANTHER" id="PTHR42924">
    <property type="entry name" value="EXONUCLEASE"/>
    <property type="match status" value="1"/>
</dbReference>
<reference evidence="3" key="1">
    <citation type="submission" date="2016-10" db="EMBL/GenBank/DDBJ databases">
        <authorList>
            <person name="Varghese N."/>
            <person name="Submissions S."/>
        </authorList>
    </citation>
    <scope>NUCLEOTIDE SEQUENCE [LARGE SCALE GENOMIC DNA]</scope>
    <source>
        <strain evidence="3">NLAE-zl-G277</strain>
    </source>
</reference>
<organism evidence="2 3">
    <name type="scientific">Enterocloster lavalensis</name>
    <dbReference type="NCBI Taxonomy" id="460384"/>
    <lineage>
        <taxon>Bacteria</taxon>
        <taxon>Bacillati</taxon>
        <taxon>Bacillota</taxon>
        <taxon>Clostridia</taxon>
        <taxon>Lachnospirales</taxon>
        <taxon>Lachnospiraceae</taxon>
        <taxon>Enterocloster</taxon>
    </lineage>
</organism>
<gene>
    <name evidence="2" type="ORF">SAMN05216313_1151</name>
</gene>
<dbReference type="NCBIfam" id="NF038032">
    <property type="entry name" value="CehA_McbA_metalo"/>
    <property type="match status" value="1"/>
</dbReference>
<dbReference type="InterPro" id="IPR016195">
    <property type="entry name" value="Pol/histidinol_Pase-like"/>
</dbReference>
<dbReference type="GO" id="GO:0004534">
    <property type="term" value="F:5'-3' RNA exonuclease activity"/>
    <property type="evidence" value="ECO:0007669"/>
    <property type="project" value="TreeGrafter"/>
</dbReference>
<feature type="domain" description="Polymerase/histidinol phosphatase N-terminal" evidence="1">
    <location>
        <begin position="15"/>
        <end position="75"/>
    </location>
</feature>
<dbReference type="SUPFAM" id="SSF89550">
    <property type="entry name" value="PHP domain-like"/>
    <property type="match status" value="1"/>
</dbReference>
<dbReference type="EMBL" id="FOIM01000015">
    <property type="protein sequence ID" value="SET79957.1"/>
    <property type="molecule type" value="Genomic_DNA"/>
</dbReference>
<evidence type="ECO:0000313" key="3">
    <source>
        <dbReference type="Proteomes" id="UP000198508"/>
    </source>
</evidence>
<dbReference type="AlphaFoldDB" id="A0A1I0H859"/>
<evidence type="ECO:0000259" key="1">
    <source>
        <dbReference type="SMART" id="SM00481"/>
    </source>
</evidence>
<dbReference type="Proteomes" id="UP000198508">
    <property type="component" value="Unassembled WGS sequence"/>
</dbReference>
<evidence type="ECO:0000313" key="2">
    <source>
        <dbReference type="EMBL" id="SET79957.1"/>
    </source>
</evidence>